<dbReference type="RefSeq" id="WP_179502001.1">
    <property type="nucleotide sequence ID" value="NZ_JACCAA010000001.1"/>
</dbReference>
<keyword evidence="4" id="KW-1185">Reference proteome</keyword>
<comment type="caution">
    <text evidence="3">The sequence shown here is derived from an EMBL/GenBank/DDBJ whole genome shotgun (WGS) entry which is preliminary data.</text>
</comment>
<evidence type="ECO:0000259" key="2">
    <source>
        <dbReference type="Pfam" id="PF13406"/>
    </source>
</evidence>
<dbReference type="EMBL" id="JACCAA010000001">
    <property type="protein sequence ID" value="NYG58884.1"/>
    <property type="molecule type" value="Genomic_DNA"/>
</dbReference>
<dbReference type="PANTHER" id="PTHR30163:SF8">
    <property type="entry name" value="LYTIC MUREIN TRANSGLYCOSYLASE"/>
    <property type="match status" value="1"/>
</dbReference>
<gene>
    <name evidence="3" type="ORF">BJ980_001807</name>
</gene>
<dbReference type="PANTHER" id="PTHR30163">
    <property type="entry name" value="MEMBRANE-BOUND LYTIC MUREIN TRANSGLYCOSYLASE B"/>
    <property type="match status" value="1"/>
</dbReference>
<dbReference type="CDD" id="cd13399">
    <property type="entry name" value="Slt35-like"/>
    <property type="match status" value="1"/>
</dbReference>
<dbReference type="Gene3D" id="1.10.530.10">
    <property type="match status" value="1"/>
</dbReference>
<accession>A0A7Y9S370</accession>
<evidence type="ECO:0000256" key="1">
    <source>
        <dbReference type="SAM" id="MobiDB-lite"/>
    </source>
</evidence>
<dbReference type="InterPro" id="IPR031304">
    <property type="entry name" value="SLT_2"/>
</dbReference>
<name>A0A7Y9S370_9ACTN</name>
<feature type="region of interest" description="Disordered" evidence="1">
    <location>
        <begin position="40"/>
        <end position="61"/>
    </location>
</feature>
<evidence type="ECO:0000313" key="3">
    <source>
        <dbReference type="EMBL" id="NYG58884.1"/>
    </source>
</evidence>
<dbReference type="Pfam" id="PF13406">
    <property type="entry name" value="SLT_2"/>
    <property type="match status" value="1"/>
</dbReference>
<reference evidence="3 4" key="1">
    <citation type="submission" date="2020-07" db="EMBL/GenBank/DDBJ databases">
        <title>Sequencing the genomes of 1000 actinobacteria strains.</title>
        <authorList>
            <person name="Klenk H.-P."/>
        </authorList>
    </citation>
    <scope>NUCLEOTIDE SEQUENCE [LARGE SCALE GENOMIC DNA]</scope>
    <source>
        <strain evidence="3 4">DSM 23819</strain>
    </source>
</reference>
<proteinExistence type="predicted"/>
<dbReference type="Proteomes" id="UP000540656">
    <property type="component" value="Unassembled WGS sequence"/>
</dbReference>
<dbReference type="AlphaFoldDB" id="A0A7Y9S370"/>
<feature type="domain" description="Transglycosylase SLT" evidence="2">
    <location>
        <begin position="180"/>
        <end position="220"/>
    </location>
</feature>
<dbReference type="GO" id="GO:0009253">
    <property type="term" value="P:peptidoglycan catabolic process"/>
    <property type="evidence" value="ECO:0007669"/>
    <property type="project" value="TreeGrafter"/>
</dbReference>
<dbReference type="PROSITE" id="PS51257">
    <property type="entry name" value="PROKAR_LIPOPROTEIN"/>
    <property type="match status" value="1"/>
</dbReference>
<dbReference type="InterPro" id="IPR023346">
    <property type="entry name" value="Lysozyme-like_dom_sf"/>
</dbReference>
<evidence type="ECO:0000313" key="4">
    <source>
        <dbReference type="Proteomes" id="UP000540656"/>
    </source>
</evidence>
<organism evidence="3 4">
    <name type="scientific">Nocardioides daedukensis</name>
    <dbReference type="NCBI Taxonomy" id="634462"/>
    <lineage>
        <taxon>Bacteria</taxon>
        <taxon>Bacillati</taxon>
        <taxon>Actinomycetota</taxon>
        <taxon>Actinomycetes</taxon>
        <taxon>Propionibacteriales</taxon>
        <taxon>Nocardioidaceae</taxon>
        <taxon>Nocardioides</taxon>
    </lineage>
</organism>
<dbReference type="SUPFAM" id="SSF53955">
    <property type="entry name" value="Lysozyme-like"/>
    <property type="match status" value="1"/>
</dbReference>
<dbReference type="GO" id="GO:0008933">
    <property type="term" value="F:peptidoglycan lytic transglycosylase activity"/>
    <property type="evidence" value="ECO:0007669"/>
    <property type="project" value="TreeGrafter"/>
</dbReference>
<dbReference type="InterPro" id="IPR043426">
    <property type="entry name" value="MltB-like"/>
</dbReference>
<feature type="region of interest" description="Disordered" evidence="1">
    <location>
        <begin position="285"/>
        <end position="345"/>
    </location>
</feature>
<feature type="compositionally biased region" description="Low complexity" evidence="1">
    <location>
        <begin position="293"/>
        <end position="343"/>
    </location>
</feature>
<protein>
    <recommendedName>
        <fullName evidence="2">Transglycosylase SLT domain-containing protein</fullName>
    </recommendedName>
</protein>
<sequence length="425" mass="43724">MKTTRLSRFQKGAALVPLGVLSAACTVSLLGVGAVGPTLASASDQSRLPDGTSVPSQAIEDPASFSAPGSIGLGVPQGSGERIVQAASTNGIPSAALAAYQRAATVINSADANCNVPWQLLGAIGRVESDHGRYGGNSLGKDGVSRPGIYGIALDGTNKTQKITDTDAGQYDRDAKFDRAVGPLQFIPSTWSVVGVDADSDGKRNPQDIDDAALAAAVYLCSGNDDLSTDSGQREAVYRYNHSNEYVDLVLSIMKAYQQGDFTSVPNNTTSASYIPPTYNFTRPTNGALIGAPGKVKPPKNGSSKPGKGNSSTPGSSDPGTTDPGTSGPGTSDPGTPSVPGGDPVKKVEETIKKVTEPVQEVIDPVVEGVIKPVDNLISTALARTLCVVAIPGTPTYSKCVSMLVGQEHTDGIITQVLRSLGLAR</sequence>